<name>A0A9P8PBU3_9ASCO</name>
<keyword evidence="3" id="KW-0539">Nucleus</keyword>
<protein>
    <recommendedName>
        <fullName evidence="2 3">Protein BCP1</fullName>
    </recommendedName>
</protein>
<dbReference type="Pfam" id="PF13862">
    <property type="entry name" value="BCCIP"/>
    <property type="match status" value="1"/>
</dbReference>
<dbReference type="InterPro" id="IPR025602">
    <property type="entry name" value="BCP1_family"/>
</dbReference>
<dbReference type="AlphaFoldDB" id="A0A9P8PBU3"/>
<dbReference type="GO" id="GO:0015031">
    <property type="term" value="P:protein transport"/>
    <property type="evidence" value="ECO:0007669"/>
    <property type="project" value="UniProtKB-KW"/>
</dbReference>
<dbReference type="EMBL" id="JAEUBE010000137">
    <property type="protein sequence ID" value="KAH3669373.1"/>
    <property type="molecule type" value="Genomic_DNA"/>
</dbReference>
<dbReference type="GeneID" id="70233462"/>
<organism evidence="5 6">
    <name type="scientific">Ogataea philodendri</name>
    <dbReference type="NCBI Taxonomy" id="1378263"/>
    <lineage>
        <taxon>Eukaryota</taxon>
        <taxon>Fungi</taxon>
        <taxon>Dikarya</taxon>
        <taxon>Ascomycota</taxon>
        <taxon>Saccharomycotina</taxon>
        <taxon>Pichiomycetes</taxon>
        <taxon>Pichiales</taxon>
        <taxon>Pichiaceae</taxon>
        <taxon>Ogataea</taxon>
    </lineage>
</organism>
<feature type="region of interest" description="Disordered" evidence="4">
    <location>
        <begin position="1"/>
        <end position="33"/>
    </location>
</feature>
<feature type="compositionally biased region" description="Acidic residues" evidence="4">
    <location>
        <begin position="9"/>
        <end position="33"/>
    </location>
</feature>
<dbReference type="PIRSF" id="PIRSF028983">
    <property type="entry name" value="BCP1"/>
    <property type="match status" value="1"/>
</dbReference>
<dbReference type="GO" id="GO:0005634">
    <property type="term" value="C:nucleus"/>
    <property type="evidence" value="ECO:0007669"/>
    <property type="project" value="UniProtKB-SubCell"/>
</dbReference>
<reference evidence="5" key="1">
    <citation type="journal article" date="2021" name="Open Biol.">
        <title>Shared evolutionary footprints suggest mitochondrial oxidative damage underlies multiple complex I losses in fungi.</title>
        <authorList>
            <person name="Schikora-Tamarit M.A."/>
            <person name="Marcet-Houben M."/>
            <person name="Nosek J."/>
            <person name="Gabaldon T."/>
        </authorList>
    </citation>
    <scope>NUCLEOTIDE SEQUENCE</scope>
    <source>
        <strain evidence="5">CBS6075</strain>
    </source>
</reference>
<gene>
    <name evidence="5" type="ORF">OGAPHI_001494</name>
</gene>
<evidence type="ECO:0000256" key="2">
    <source>
        <dbReference type="ARBA" id="ARBA00014649"/>
    </source>
</evidence>
<dbReference type="RefSeq" id="XP_046063636.1">
    <property type="nucleotide sequence ID" value="XM_046202261.1"/>
</dbReference>
<evidence type="ECO:0000256" key="3">
    <source>
        <dbReference type="PIRNR" id="PIRNR028983"/>
    </source>
</evidence>
<evidence type="ECO:0000313" key="6">
    <source>
        <dbReference type="Proteomes" id="UP000769157"/>
    </source>
</evidence>
<comment type="subcellular location">
    <subcellularLocation>
        <location evidence="3">Nucleus</location>
    </subcellularLocation>
</comment>
<comment type="caution">
    <text evidence="5">The sequence shown here is derived from an EMBL/GenBank/DDBJ whole genome shotgun (WGS) entry which is preliminary data.</text>
</comment>
<comment type="similarity">
    <text evidence="1 3">Belongs to the BCP1 family.</text>
</comment>
<evidence type="ECO:0000256" key="1">
    <source>
        <dbReference type="ARBA" id="ARBA00006781"/>
    </source>
</evidence>
<comment type="function">
    <text evidence="3">Involved in nuclear export, actin cytoskeleton organization and vesicular transport.</text>
</comment>
<keyword evidence="6" id="KW-1185">Reference proteome</keyword>
<reference evidence="5" key="2">
    <citation type="submission" date="2021-01" db="EMBL/GenBank/DDBJ databases">
        <authorList>
            <person name="Schikora-Tamarit M.A."/>
        </authorList>
    </citation>
    <scope>NUCLEOTIDE SEQUENCE</scope>
    <source>
        <strain evidence="5">CBS6075</strain>
    </source>
</reference>
<evidence type="ECO:0000256" key="4">
    <source>
        <dbReference type="SAM" id="MobiDB-lite"/>
    </source>
</evidence>
<keyword evidence="3" id="KW-0653">Protein transport</keyword>
<dbReference type="PANTHER" id="PTHR13261:SF0">
    <property type="entry name" value="BRCA2 AND CDKN1A-INTERACTING PROTEIN"/>
    <property type="match status" value="1"/>
</dbReference>
<sequence>MSKRTKEELENDDLSDIDVSSTDEEEEQEEEEQEMVNVDFDFFDLNPAIDFHATKNFLRQLFGEDSAFFSISEITDLFLTEGHVGTTIKTDGKESDPFFVLSVISLTDNLSKPSIKAMIKYFLEKTNKKPQFNVVLRQLLSGTSKSRVGLIVSERLINMPVETVPPMYTMLQEEIEKADNADSEYNFDYYLIPSRVYKLVTSVIDQELEETPSAKKSKKQQPLADTIDYYHYEDEILEQNAAHHGYFDYTNQTRESDSRRVFNDYGIDPKLSLMLLDKAALKKAVLEMQAAFPAN</sequence>
<proteinExistence type="inferred from homology"/>
<keyword evidence="3" id="KW-0813">Transport</keyword>
<accession>A0A9P8PBU3</accession>
<dbReference type="Proteomes" id="UP000769157">
    <property type="component" value="Unassembled WGS sequence"/>
</dbReference>
<evidence type="ECO:0000313" key="5">
    <source>
        <dbReference type="EMBL" id="KAH3669373.1"/>
    </source>
</evidence>
<dbReference type="OrthoDB" id="27543at2759"/>
<dbReference type="PANTHER" id="PTHR13261">
    <property type="entry name" value="BRCA2 AND CDKN1A INTERACTING PROTEIN"/>
    <property type="match status" value="1"/>
</dbReference>